<keyword evidence="1" id="KW-0175">Coiled coil</keyword>
<name>B6Q2W7_TALMQ</name>
<proteinExistence type="predicted"/>
<evidence type="ECO:0008006" key="5">
    <source>
        <dbReference type="Google" id="ProtNLM"/>
    </source>
</evidence>
<evidence type="ECO:0000256" key="1">
    <source>
        <dbReference type="SAM" id="Coils"/>
    </source>
</evidence>
<dbReference type="VEuPathDB" id="FungiDB:PMAA_038480"/>
<feature type="coiled-coil region" evidence="1">
    <location>
        <begin position="110"/>
        <end position="137"/>
    </location>
</feature>
<evidence type="ECO:0000256" key="2">
    <source>
        <dbReference type="SAM" id="MobiDB-lite"/>
    </source>
</evidence>
<organism evidence="3 4">
    <name type="scientific">Talaromyces marneffei (strain ATCC 18224 / CBS 334.59 / QM 7333)</name>
    <name type="common">Penicillium marneffei</name>
    <dbReference type="NCBI Taxonomy" id="441960"/>
    <lineage>
        <taxon>Eukaryota</taxon>
        <taxon>Fungi</taxon>
        <taxon>Dikarya</taxon>
        <taxon>Ascomycota</taxon>
        <taxon>Pezizomycotina</taxon>
        <taxon>Eurotiomycetes</taxon>
        <taxon>Eurotiomycetidae</taxon>
        <taxon>Eurotiales</taxon>
        <taxon>Trichocomaceae</taxon>
        <taxon>Talaromyces</taxon>
        <taxon>Talaromyces sect. Talaromyces</taxon>
    </lineage>
</organism>
<sequence>MATSTPPEDLQAVRQNDYLKFKRYAAWTFLIAPPILIALPPRKLDLNTAALSAAFAMSANYLYKDSNPHGRGLLEDLGVKYLGASPVSTQSTSSRDGITNLFNTLPTEKAEKVQAQLRAAKESSINTQEELEKYQSTKRFEDRSIPGKIWMGSEAENWKEKRLREEQEALDEGKGYGDLIMDHIWEVWNWGKPNDQKKRDELKDKKEGSSYNNNDHL</sequence>
<dbReference type="EMBL" id="DS995899">
    <property type="protein sequence ID" value="EEA29065.1"/>
    <property type="molecule type" value="Genomic_DNA"/>
</dbReference>
<evidence type="ECO:0000313" key="4">
    <source>
        <dbReference type="Proteomes" id="UP000001294"/>
    </source>
</evidence>
<dbReference type="PhylomeDB" id="B6Q2W7"/>
<dbReference type="Proteomes" id="UP000001294">
    <property type="component" value="Unassembled WGS sequence"/>
</dbReference>
<reference evidence="4" key="1">
    <citation type="journal article" date="2015" name="Genome Announc.">
        <title>Genome sequence of the AIDS-associated pathogen Penicillium marneffei (ATCC18224) and its near taxonomic relative Talaromyces stipitatus (ATCC10500).</title>
        <authorList>
            <person name="Nierman W.C."/>
            <person name="Fedorova-Abrams N.D."/>
            <person name="Andrianopoulos A."/>
        </authorList>
    </citation>
    <scope>NUCLEOTIDE SEQUENCE [LARGE SCALE GENOMIC DNA]</scope>
    <source>
        <strain evidence="4">ATCC 18224 / CBS 334.59 / QM 7333</strain>
    </source>
</reference>
<dbReference type="AlphaFoldDB" id="B6Q2W7"/>
<dbReference type="HOGENOM" id="CLU_090064_1_0_1"/>
<protein>
    <recommendedName>
        <fullName evidence="5">Rhomboid family membrane protein</fullName>
    </recommendedName>
</protein>
<feature type="region of interest" description="Disordered" evidence="2">
    <location>
        <begin position="193"/>
        <end position="217"/>
    </location>
</feature>
<evidence type="ECO:0000313" key="3">
    <source>
        <dbReference type="EMBL" id="EEA29065.1"/>
    </source>
</evidence>
<keyword evidence="4" id="KW-1185">Reference proteome</keyword>
<accession>B6Q2W7</accession>
<dbReference type="OrthoDB" id="5411041at2759"/>
<gene>
    <name evidence="3" type="ORF">PMAA_038480</name>
</gene>
<feature type="compositionally biased region" description="Basic and acidic residues" evidence="2">
    <location>
        <begin position="194"/>
        <end position="208"/>
    </location>
</feature>